<protein>
    <recommendedName>
        <fullName evidence="8">C4-dicarboxylate ABC transporter</fullName>
    </recommendedName>
</protein>
<dbReference type="GO" id="GO:0055085">
    <property type="term" value="P:transmembrane transport"/>
    <property type="evidence" value="ECO:0007669"/>
    <property type="project" value="InterPro"/>
</dbReference>
<dbReference type="EMBL" id="LYVF01000047">
    <property type="protein sequence ID" value="OAT85763.1"/>
    <property type="molecule type" value="Genomic_DNA"/>
</dbReference>
<evidence type="ECO:0000313" key="6">
    <source>
        <dbReference type="EMBL" id="OAT85763.1"/>
    </source>
</evidence>
<feature type="transmembrane region" description="Helical" evidence="5">
    <location>
        <begin position="47"/>
        <end position="67"/>
    </location>
</feature>
<dbReference type="GO" id="GO:0016020">
    <property type="term" value="C:membrane"/>
    <property type="evidence" value="ECO:0007669"/>
    <property type="project" value="UniProtKB-SubCell"/>
</dbReference>
<dbReference type="InterPro" id="IPR004695">
    <property type="entry name" value="SLAC1/Mae1/Ssu1/TehA"/>
</dbReference>
<comment type="subcellular location">
    <subcellularLocation>
        <location evidence="1">Membrane</location>
        <topology evidence="1">Multi-pass membrane protein</topology>
    </subcellularLocation>
</comment>
<keyword evidence="2 5" id="KW-0812">Transmembrane</keyword>
<feature type="transmembrane region" description="Helical" evidence="5">
    <location>
        <begin position="213"/>
        <end position="234"/>
    </location>
</feature>
<feature type="transmembrane region" description="Helical" evidence="5">
    <location>
        <begin position="109"/>
        <end position="133"/>
    </location>
</feature>
<dbReference type="InterPro" id="IPR038665">
    <property type="entry name" value="Voltage-dep_anion_channel_sf"/>
</dbReference>
<gene>
    <name evidence="6" type="ORF">A6M21_04510</name>
</gene>
<reference evidence="6 7" key="1">
    <citation type="submission" date="2016-04" db="EMBL/GenBank/DDBJ databases">
        <authorList>
            <person name="Evans L.H."/>
            <person name="Alamgir A."/>
            <person name="Owens N."/>
            <person name="Weber N.D."/>
            <person name="Virtaneva K."/>
            <person name="Barbian K."/>
            <person name="Babar A."/>
            <person name="Rosenke K."/>
        </authorList>
    </citation>
    <scope>NUCLEOTIDE SEQUENCE [LARGE SCALE GENOMIC DNA]</scope>
    <source>
        <strain evidence="6 7">LMa1</strain>
    </source>
</reference>
<comment type="caution">
    <text evidence="6">The sequence shown here is derived from an EMBL/GenBank/DDBJ whole genome shotgun (WGS) entry which is preliminary data.</text>
</comment>
<evidence type="ECO:0000256" key="3">
    <source>
        <dbReference type="ARBA" id="ARBA00022989"/>
    </source>
</evidence>
<dbReference type="Pfam" id="PF03595">
    <property type="entry name" value="SLAC1"/>
    <property type="match status" value="1"/>
</dbReference>
<evidence type="ECO:0000313" key="7">
    <source>
        <dbReference type="Proteomes" id="UP000078532"/>
    </source>
</evidence>
<feature type="transmembrane region" description="Helical" evidence="5">
    <location>
        <begin position="145"/>
        <end position="169"/>
    </location>
</feature>
<keyword evidence="7" id="KW-1185">Reference proteome</keyword>
<feature type="transmembrane region" description="Helical" evidence="5">
    <location>
        <begin position="21"/>
        <end position="41"/>
    </location>
</feature>
<evidence type="ECO:0000256" key="5">
    <source>
        <dbReference type="SAM" id="Phobius"/>
    </source>
</evidence>
<evidence type="ECO:0008006" key="8">
    <source>
        <dbReference type="Google" id="ProtNLM"/>
    </source>
</evidence>
<feature type="transmembrane region" description="Helical" evidence="5">
    <location>
        <begin position="318"/>
        <end position="336"/>
    </location>
</feature>
<dbReference type="STRING" id="1838280.A6M21_04510"/>
<sequence length="341" mass="38774">MTKMRLNLAKEHLRRLYPGHFTLVLATTVLSLGTFDLGLFFISNLFWYLAVLFFLVLVVLYLFRLLLNRKGLLLEATDPVLMFNFFCFVTACNILGIRAASGCLFGLSLLLLVTGALSWIFFLFITIAALIMYNQQPLPKAVNGSWLMLVVGTQSLVILSTLVLAKIGFKRTFCFLSTSLWLAGIFFYLIIILFILIKFFFSRINPENMAPSYWVGMGAASISAVAGMTILNTGGSISLVIFLRPFIMGMVLLLWAWATWWIPLLLLIGFWRHVCKRYSFKPDPAFWSIVFPVGMYALACLSMGTYFQMEWLRNMGRIAVWTGLLAWVAVWLNILFHPGRE</sequence>
<feature type="transmembrane region" description="Helical" evidence="5">
    <location>
        <begin position="284"/>
        <end position="306"/>
    </location>
</feature>
<evidence type="ECO:0000256" key="1">
    <source>
        <dbReference type="ARBA" id="ARBA00004141"/>
    </source>
</evidence>
<feature type="transmembrane region" description="Helical" evidence="5">
    <location>
        <begin position="79"/>
        <end position="97"/>
    </location>
</feature>
<dbReference type="Proteomes" id="UP000078532">
    <property type="component" value="Unassembled WGS sequence"/>
</dbReference>
<organism evidence="6 7">
    <name type="scientific">Desulfotomaculum copahuensis</name>
    <dbReference type="NCBI Taxonomy" id="1838280"/>
    <lineage>
        <taxon>Bacteria</taxon>
        <taxon>Bacillati</taxon>
        <taxon>Bacillota</taxon>
        <taxon>Clostridia</taxon>
        <taxon>Eubacteriales</taxon>
        <taxon>Desulfotomaculaceae</taxon>
        <taxon>Desulfotomaculum</taxon>
    </lineage>
</organism>
<feature type="transmembrane region" description="Helical" evidence="5">
    <location>
        <begin position="246"/>
        <end position="272"/>
    </location>
</feature>
<evidence type="ECO:0000256" key="2">
    <source>
        <dbReference type="ARBA" id="ARBA00022692"/>
    </source>
</evidence>
<dbReference type="AlphaFoldDB" id="A0A1B7LHT7"/>
<keyword evidence="4 5" id="KW-0472">Membrane</keyword>
<dbReference type="Gene3D" id="1.50.10.150">
    <property type="entry name" value="Voltage-dependent anion channel"/>
    <property type="match status" value="1"/>
</dbReference>
<name>A0A1B7LHT7_9FIRM</name>
<feature type="transmembrane region" description="Helical" evidence="5">
    <location>
        <begin position="181"/>
        <end position="201"/>
    </location>
</feature>
<evidence type="ECO:0000256" key="4">
    <source>
        <dbReference type="ARBA" id="ARBA00023136"/>
    </source>
</evidence>
<accession>A0A1B7LHT7</accession>
<proteinExistence type="predicted"/>
<keyword evidence="3 5" id="KW-1133">Transmembrane helix</keyword>
<dbReference type="CDD" id="cd09319">
    <property type="entry name" value="TDT_like_1"/>
    <property type="match status" value="1"/>
</dbReference>